<evidence type="ECO:0000256" key="4">
    <source>
        <dbReference type="ARBA" id="ARBA00023004"/>
    </source>
</evidence>
<keyword evidence="8" id="KW-1185">Reference proteome</keyword>
<evidence type="ECO:0000256" key="2">
    <source>
        <dbReference type="ARBA" id="ARBA00022691"/>
    </source>
</evidence>
<feature type="domain" description="Radical SAM core" evidence="6">
    <location>
        <begin position="55"/>
        <end position="120"/>
    </location>
</feature>
<dbReference type="Proteomes" id="UP001596422">
    <property type="component" value="Unassembled WGS sequence"/>
</dbReference>
<dbReference type="InterPro" id="IPR058240">
    <property type="entry name" value="rSAM_sf"/>
</dbReference>
<name>A0ABW1ZUD4_9GAMM</name>
<evidence type="ECO:0000256" key="5">
    <source>
        <dbReference type="ARBA" id="ARBA00023014"/>
    </source>
</evidence>
<dbReference type="InterPro" id="IPR013785">
    <property type="entry name" value="Aldolase_TIM"/>
</dbReference>
<evidence type="ECO:0000256" key="3">
    <source>
        <dbReference type="ARBA" id="ARBA00022723"/>
    </source>
</evidence>
<dbReference type="CDD" id="cd01335">
    <property type="entry name" value="Radical_SAM"/>
    <property type="match status" value="1"/>
</dbReference>
<dbReference type="SFLD" id="SFLDS00029">
    <property type="entry name" value="Radical_SAM"/>
    <property type="match status" value="1"/>
</dbReference>
<dbReference type="SUPFAM" id="SSF102114">
    <property type="entry name" value="Radical SAM enzymes"/>
    <property type="match status" value="1"/>
</dbReference>
<evidence type="ECO:0000259" key="6">
    <source>
        <dbReference type="Pfam" id="PF04055"/>
    </source>
</evidence>
<comment type="caution">
    <text evidence="7">The sequence shown here is derived from an EMBL/GenBank/DDBJ whole genome shotgun (WGS) entry which is preliminary data.</text>
</comment>
<evidence type="ECO:0000313" key="8">
    <source>
        <dbReference type="Proteomes" id="UP001596422"/>
    </source>
</evidence>
<proteinExistence type="predicted"/>
<evidence type="ECO:0000313" key="7">
    <source>
        <dbReference type="EMBL" id="MFC6669099.1"/>
    </source>
</evidence>
<gene>
    <name evidence="7" type="ORF">ACFQDL_02460</name>
</gene>
<dbReference type="InterPro" id="IPR007197">
    <property type="entry name" value="rSAM"/>
</dbReference>
<reference evidence="8" key="1">
    <citation type="journal article" date="2019" name="Int. J. Syst. Evol. Microbiol.">
        <title>The Global Catalogue of Microorganisms (GCM) 10K type strain sequencing project: providing services to taxonomists for standard genome sequencing and annotation.</title>
        <authorList>
            <consortium name="The Broad Institute Genomics Platform"/>
            <consortium name="The Broad Institute Genome Sequencing Center for Infectious Disease"/>
            <person name="Wu L."/>
            <person name="Ma J."/>
        </authorList>
    </citation>
    <scope>NUCLEOTIDE SEQUENCE [LARGE SCALE GENOMIC DNA]</scope>
    <source>
        <strain evidence="8">NBRC 111756</strain>
    </source>
</reference>
<organism evidence="7 8">
    <name type="scientific">Marinobacterium aestuariivivens</name>
    <dbReference type="NCBI Taxonomy" id="1698799"/>
    <lineage>
        <taxon>Bacteria</taxon>
        <taxon>Pseudomonadati</taxon>
        <taxon>Pseudomonadota</taxon>
        <taxon>Gammaproteobacteria</taxon>
        <taxon>Oceanospirillales</taxon>
        <taxon>Oceanospirillaceae</taxon>
        <taxon>Marinobacterium</taxon>
    </lineage>
</organism>
<dbReference type="Pfam" id="PF04055">
    <property type="entry name" value="Radical_SAM"/>
    <property type="match status" value="1"/>
</dbReference>
<evidence type="ECO:0000256" key="1">
    <source>
        <dbReference type="ARBA" id="ARBA00001966"/>
    </source>
</evidence>
<keyword evidence="5" id="KW-0411">Iron-sulfur</keyword>
<protein>
    <submittedName>
        <fullName evidence="7">Radical SAM protein</fullName>
    </submittedName>
</protein>
<sequence>MTRDNDKHEWMQTPSTTALLRRAVALAKTDASLFEAYRRMRRNANALTRPVSLDLTSRCNLYCEGCYYYEGDTPVLADEVDIDKWSALFRRKAEEGTRFAYFGGAEPALYPERLRAAAAFIPYGTLATNGTLKIPHDIPYRITVSV</sequence>
<keyword evidence="3" id="KW-0479">Metal-binding</keyword>
<dbReference type="RefSeq" id="WP_379907653.1">
    <property type="nucleotide sequence ID" value="NZ_JBHSWE010000001.1"/>
</dbReference>
<keyword evidence="2" id="KW-0949">S-adenosyl-L-methionine</keyword>
<comment type="cofactor">
    <cofactor evidence="1">
        <name>[4Fe-4S] cluster</name>
        <dbReference type="ChEBI" id="CHEBI:49883"/>
    </cofactor>
</comment>
<keyword evidence="4" id="KW-0408">Iron</keyword>
<accession>A0ABW1ZUD4</accession>
<dbReference type="Gene3D" id="3.20.20.70">
    <property type="entry name" value="Aldolase class I"/>
    <property type="match status" value="1"/>
</dbReference>
<dbReference type="EMBL" id="JBHSWE010000001">
    <property type="protein sequence ID" value="MFC6669099.1"/>
    <property type="molecule type" value="Genomic_DNA"/>
</dbReference>